<feature type="zinc finger region" description="TRAF-type" evidence="4">
    <location>
        <begin position="216"/>
        <end position="272"/>
    </location>
</feature>
<dbReference type="InterPro" id="IPR001293">
    <property type="entry name" value="Znf_TRAF"/>
</dbReference>
<reference evidence="7 8" key="1">
    <citation type="submission" date="2019-07" db="EMBL/GenBank/DDBJ databases">
        <title>De Novo Assembly of kiwifruit Actinidia rufa.</title>
        <authorList>
            <person name="Sugita-Konishi S."/>
            <person name="Sato K."/>
            <person name="Mori E."/>
            <person name="Abe Y."/>
            <person name="Kisaki G."/>
            <person name="Hamano K."/>
            <person name="Suezawa K."/>
            <person name="Otani M."/>
            <person name="Fukuda T."/>
            <person name="Manabe T."/>
            <person name="Gomi K."/>
            <person name="Tabuchi M."/>
            <person name="Akimitsu K."/>
            <person name="Kataoka I."/>
        </authorList>
    </citation>
    <scope>NUCLEOTIDE SEQUENCE [LARGE SCALE GENOMIC DNA]</scope>
    <source>
        <strain evidence="8">cv. Fuchu</strain>
    </source>
</reference>
<evidence type="ECO:0000313" key="7">
    <source>
        <dbReference type="EMBL" id="GFY80718.1"/>
    </source>
</evidence>
<dbReference type="PANTHER" id="PTHR10131:SF161">
    <property type="entry name" value="F26K24.24 PROTEIN"/>
    <property type="match status" value="1"/>
</dbReference>
<dbReference type="Pfam" id="PF02176">
    <property type="entry name" value="zf-TRAF"/>
    <property type="match status" value="1"/>
</dbReference>
<dbReference type="EMBL" id="BJWL01000001">
    <property type="protein sequence ID" value="GFY80718.1"/>
    <property type="molecule type" value="Genomic_DNA"/>
</dbReference>
<dbReference type="InterPro" id="IPR013083">
    <property type="entry name" value="Znf_RING/FYVE/PHD"/>
</dbReference>
<evidence type="ECO:0000256" key="3">
    <source>
        <dbReference type="ARBA" id="ARBA00022833"/>
    </source>
</evidence>
<accession>A0A7J0E2S2</accession>
<proteinExistence type="predicted"/>
<evidence type="ECO:0000256" key="5">
    <source>
        <dbReference type="SAM" id="MobiDB-lite"/>
    </source>
</evidence>
<dbReference type="SUPFAM" id="SSF49599">
    <property type="entry name" value="TRAF domain-like"/>
    <property type="match status" value="1"/>
</dbReference>
<evidence type="ECO:0000259" key="6">
    <source>
        <dbReference type="PROSITE" id="PS50145"/>
    </source>
</evidence>
<keyword evidence="2 4" id="KW-0863">Zinc-finger</keyword>
<dbReference type="Gene3D" id="3.30.40.10">
    <property type="entry name" value="Zinc/RING finger domain, C3HC4 (zinc finger)"/>
    <property type="match status" value="1"/>
</dbReference>
<dbReference type="GO" id="GO:0008270">
    <property type="term" value="F:zinc ion binding"/>
    <property type="evidence" value="ECO:0007669"/>
    <property type="project" value="UniProtKB-KW"/>
</dbReference>
<feature type="domain" description="TRAF-type" evidence="6">
    <location>
        <begin position="216"/>
        <end position="272"/>
    </location>
</feature>
<protein>
    <submittedName>
        <fullName evidence="7">TRAF-like superfamily protein</fullName>
    </submittedName>
</protein>
<dbReference type="AlphaFoldDB" id="A0A7J0E2S2"/>
<dbReference type="Proteomes" id="UP000585474">
    <property type="component" value="Unassembled WGS sequence"/>
</dbReference>
<feature type="region of interest" description="Disordered" evidence="5">
    <location>
        <begin position="343"/>
        <end position="524"/>
    </location>
</feature>
<feature type="compositionally biased region" description="Polar residues" evidence="5">
    <location>
        <begin position="414"/>
        <end position="424"/>
    </location>
</feature>
<evidence type="ECO:0000256" key="1">
    <source>
        <dbReference type="ARBA" id="ARBA00022723"/>
    </source>
</evidence>
<keyword evidence="1 4" id="KW-0479">Metal-binding</keyword>
<keyword evidence="8" id="KW-1185">Reference proteome</keyword>
<feature type="compositionally biased region" description="Basic and acidic residues" evidence="5">
    <location>
        <begin position="372"/>
        <end position="407"/>
    </location>
</feature>
<dbReference type="PANTHER" id="PTHR10131">
    <property type="entry name" value="TNF RECEPTOR ASSOCIATED FACTOR"/>
    <property type="match status" value="1"/>
</dbReference>
<comment type="caution">
    <text evidence="7">The sequence shown here is derived from an EMBL/GenBank/DDBJ whole genome shotgun (WGS) entry which is preliminary data.</text>
</comment>
<feature type="compositionally biased region" description="Basic residues" evidence="5">
    <location>
        <begin position="459"/>
        <end position="469"/>
    </location>
</feature>
<dbReference type="OrthoDB" id="1737200at2759"/>
<gene>
    <name evidence="7" type="ORF">Acr_01g0005270</name>
</gene>
<evidence type="ECO:0000313" key="8">
    <source>
        <dbReference type="Proteomes" id="UP000585474"/>
    </source>
</evidence>
<keyword evidence="3 4" id="KW-0862">Zinc</keyword>
<feature type="compositionally biased region" description="Basic residues" evidence="5">
    <location>
        <begin position="434"/>
        <end position="452"/>
    </location>
</feature>
<dbReference type="PROSITE" id="PS50145">
    <property type="entry name" value="ZF_TRAF"/>
    <property type="match status" value="1"/>
</dbReference>
<name>A0A7J0E2S2_9ERIC</name>
<evidence type="ECO:0000256" key="4">
    <source>
        <dbReference type="PROSITE-ProRule" id="PRU00207"/>
    </source>
</evidence>
<organism evidence="7 8">
    <name type="scientific">Actinidia rufa</name>
    <dbReference type="NCBI Taxonomy" id="165716"/>
    <lineage>
        <taxon>Eukaryota</taxon>
        <taxon>Viridiplantae</taxon>
        <taxon>Streptophyta</taxon>
        <taxon>Embryophyta</taxon>
        <taxon>Tracheophyta</taxon>
        <taxon>Spermatophyta</taxon>
        <taxon>Magnoliopsida</taxon>
        <taxon>eudicotyledons</taxon>
        <taxon>Gunneridae</taxon>
        <taxon>Pentapetalae</taxon>
        <taxon>asterids</taxon>
        <taxon>Ericales</taxon>
        <taxon>Actinidiaceae</taxon>
        <taxon>Actinidia</taxon>
    </lineage>
</organism>
<evidence type="ECO:0000256" key="2">
    <source>
        <dbReference type="ARBA" id="ARBA00022771"/>
    </source>
</evidence>
<sequence length="524" mass="59314">MDLPATATEVKPEKFEESKESGPFIRCGLLDTEVVHKIAQVFLPGLASACVDNTTGGLFRSPASVAVDMRKEMVAYLTQRSETFVAESFTLENDPEAQVSDHPYDIISDMVDDFASSKRNIFSRVSGWILSERREDRIDDFVQEMEINGFWFMDRREAVAQTLLKNVDFKNAYHCNMKFNTAEELARHSLQCSFRTMNCTNEGCNVGFCAAHLENHDSICPFKILPCEQKCSDSIMRREMDKHCITVCSMKLVNCPFYPVGCQSTTPLCKMEQHRLEDVHSHLLYVLQVIHKDASVEDLKRRVVELEESAPPGRLAAARDVRSLTLAIKDLEAELGPLKVNTKVSEDLTESPNIKEERTPSATQEEANAESPSKKEEFTQSPGKKEQHNESPTKEEQHDELSSQKEDISEEFTESPSKNGEFAQSPSKKEHSKSPPKKRVTRRVILQKKRRRVSDPPKKKISPTHRLKSKSAQGHPPQKKSAVSQLPKKMNEQSPPQRQKSSTRKEARTHSSNLTKGIVEEVEI</sequence>